<sequence>MKKILCVHSSSDLYGADRIFELAVDILSSKYEVDVILPSQGALNSLLSKKSNVNVSRNLPVIVRSALGVSNVLKLLVDFFTFSFTRFFEAFKYNAIYVNTLSAALTLPAFYLARKCIILHVHEIVSEHGFLGRFLINFSVFLSDHVICVSDAVKADIEDGLFSFYRRLGAKKLSVIKNGIPDVSFDINKRVESEKMKFLLLGRLMPEKGQWFLLDALELLPDDILNEITVSIVGSPPPNREYLLEELKEKIVSLQLESVITLHAFVTNPLDLINCSHVMLVPSKMRDPFPTTVLEGLRAGKPVISTSHGGASEVIINDYNGFLVDHSNPGSLAEAIEKMYRIWSGKKYYEGMMFNSRNSYLSSYRYEIFSSNLKGFFLDKL</sequence>
<dbReference type="Pfam" id="PF13439">
    <property type="entry name" value="Glyco_transf_4"/>
    <property type="match status" value="1"/>
</dbReference>
<accession>A0ABQ1ISP5</accession>
<keyword evidence="3" id="KW-0808">Transferase</keyword>
<feature type="domain" description="Glycosyltransferase subfamily 4-like N-terminal" evidence="2">
    <location>
        <begin position="20"/>
        <end position="180"/>
    </location>
</feature>
<dbReference type="PANTHER" id="PTHR12526:SF627">
    <property type="entry name" value="D-RHAMNOSYLTRANSFERASE WBPZ"/>
    <property type="match status" value="1"/>
</dbReference>
<name>A0ABQ1ISP5_9GAMM</name>
<dbReference type="InterPro" id="IPR001296">
    <property type="entry name" value="Glyco_trans_1"/>
</dbReference>
<evidence type="ECO:0000259" key="1">
    <source>
        <dbReference type="Pfam" id="PF00534"/>
    </source>
</evidence>
<protein>
    <submittedName>
        <fullName evidence="3">Glycosyl transferase family 1</fullName>
    </submittedName>
</protein>
<evidence type="ECO:0000259" key="2">
    <source>
        <dbReference type="Pfam" id="PF13439"/>
    </source>
</evidence>
<evidence type="ECO:0000313" key="3">
    <source>
        <dbReference type="EMBL" id="GGB50284.1"/>
    </source>
</evidence>
<dbReference type="SUPFAM" id="SSF53756">
    <property type="entry name" value="UDP-Glycosyltransferase/glycogen phosphorylase"/>
    <property type="match status" value="1"/>
</dbReference>
<dbReference type="Pfam" id="PF00534">
    <property type="entry name" value="Glycos_transf_1"/>
    <property type="match status" value="1"/>
</dbReference>
<keyword evidence="4" id="KW-1185">Reference proteome</keyword>
<feature type="domain" description="Glycosyl transferase family 1" evidence="1">
    <location>
        <begin position="192"/>
        <end position="341"/>
    </location>
</feature>
<organism evidence="3 4">
    <name type="scientific">Oceanisphaera marina</name>
    <dbReference type="NCBI Taxonomy" id="2017550"/>
    <lineage>
        <taxon>Bacteria</taxon>
        <taxon>Pseudomonadati</taxon>
        <taxon>Pseudomonadota</taxon>
        <taxon>Gammaproteobacteria</taxon>
        <taxon>Aeromonadales</taxon>
        <taxon>Aeromonadaceae</taxon>
        <taxon>Oceanisphaera</taxon>
    </lineage>
</organism>
<dbReference type="RefSeq" id="WP_188630395.1">
    <property type="nucleotide sequence ID" value="NZ_BMKE01000021.1"/>
</dbReference>
<evidence type="ECO:0000313" key="4">
    <source>
        <dbReference type="Proteomes" id="UP000646152"/>
    </source>
</evidence>
<dbReference type="PANTHER" id="PTHR12526">
    <property type="entry name" value="GLYCOSYLTRANSFERASE"/>
    <property type="match status" value="1"/>
</dbReference>
<proteinExistence type="predicted"/>
<reference evidence="4" key="1">
    <citation type="journal article" date="2019" name="Int. J. Syst. Evol. Microbiol.">
        <title>The Global Catalogue of Microorganisms (GCM) 10K type strain sequencing project: providing services to taxonomists for standard genome sequencing and annotation.</title>
        <authorList>
            <consortium name="The Broad Institute Genomics Platform"/>
            <consortium name="The Broad Institute Genome Sequencing Center for Infectious Disease"/>
            <person name="Wu L."/>
            <person name="Ma J."/>
        </authorList>
    </citation>
    <scope>NUCLEOTIDE SEQUENCE [LARGE SCALE GENOMIC DNA]</scope>
    <source>
        <strain evidence="4">CGMCC 1.15923</strain>
    </source>
</reference>
<dbReference type="EMBL" id="BMKE01000021">
    <property type="protein sequence ID" value="GGB50284.1"/>
    <property type="molecule type" value="Genomic_DNA"/>
</dbReference>
<comment type="caution">
    <text evidence="3">The sequence shown here is derived from an EMBL/GenBank/DDBJ whole genome shotgun (WGS) entry which is preliminary data.</text>
</comment>
<dbReference type="Gene3D" id="3.40.50.2000">
    <property type="entry name" value="Glycogen Phosphorylase B"/>
    <property type="match status" value="2"/>
</dbReference>
<dbReference type="InterPro" id="IPR028098">
    <property type="entry name" value="Glyco_trans_4-like_N"/>
</dbReference>
<gene>
    <name evidence="3" type="ORF">GCM10011502_24280</name>
</gene>
<dbReference type="Proteomes" id="UP000646152">
    <property type="component" value="Unassembled WGS sequence"/>
</dbReference>
<dbReference type="GO" id="GO:0016740">
    <property type="term" value="F:transferase activity"/>
    <property type="evidence" value="ECO:0007669"/>
    <property type="project" value="UniProtKB-KW"/>
</dbReference>